<feature type="domain" description="Glyceraldehyde 3-phosphate dehydrogenase catalytic" evidence="2">
    <location>
        <begin position="1"/>
        <end position="45"/>
    </location>
</feature>
<evidence type="ECO:0000259" key="2">
    <source>
        <dbReference type="Pfam" id="PF02800"/>
    </source>
</evidence>
<dbReference type="SUPFAM" id="SSF55347">
    <property type="entry name" value="Glyceraldehyde-3-phosphate dehydrogenase-like, C-terminal domain"/>
    <property type="match status" value="1"/>
</dbReference>
<evidence type="ECO:0000313" key="3">
    <source>
        <dbReference type="EMBL" id="WKN34537.1"/>
    </source>
</evidence>
<protein>
    <recommendedName>
        <fullName evidence="2">Glyceraldehyde 3-phosphate dehydrogenase catalytic domain-containing protein</fullName>
    </recommendedName>
</protein>
<dbReference type="PANTHER" id="PTHR43148">
    <property type="entry name" value="GLYCERALDEHYDE-3-PHOSPHATE DEHYDROGENASE 2"/>
    <property type="match status" value="1"/>
</dbReference>
<dbReference type="Pfam" id="PF02800">
    <property type="entry name" value="Gp_dh_C"/>
    <property type="match status" value="1"/>
</dbReference>
<sequence length="48" mass="5148">MTTIHAYTSTQGLVDVPNKKMRRGRAAAANFVPTSTGAIQATMQALRN</sequence>
<dbReference type="InterPro" id="IPR020829">
    <property type="entry name" value="GlycerAld_3-P_DH_cat"/>
</dbReference>
<dbReference type="GO" id="GO:0016620">
    <property type="term" value="F:oxidoreductase activity, acting on the aldehyde or oxo group of donors, NAD or NADP as acceptor"/>
    <property type="evidence" value="ECO:0007669"/>
    <property type="project" value="InterPro"/>
</dbReference>
<dbReference type="AlphaFoldDB" id="A0AA49GH59"/>
<dbReference type="EMBL" id="CP120682">
    <property type="protein sequence ID" value="WKN34537.1"/>
    <property type="molecule type" value="Genomic_DNA"/>
</dbReference>
<accession>A0AA49GH59</accession>
<dbReference type="Gene3D" id="3.30.360.10">
    <property type="entry name" value="Dihydrodipicolinate Reductase, domain 2"/>
    <property type="match status" value="1"/>
</dbReference>
<keyword evidence="1" id="KW-0560">Oxidoreductase</keyword>
<evidence type="ECO:0000256" key="1">
    <source>
        <dbReference type="ARBA" id="ARBA00023002"/>
    </source>
</evidence>
<name>A0AA49GH59_9BACT</name>
<gene>
    <name evidence="3" type="ORF">K4G66_19365</name>
</gene>
<proteinExistence type="predicted"/>
<reference evidence="3" key="2">
    <citation type="journal article" date="2024" name="Antonie Van Leeuwenhoek">
        <title>Roseihalotalea indica gen. nov., sp. nov., a halophilic Bacteroidetes from mesopelagic Southwest Indian Ocean with higher carbohydrate metabolic potential.</title>
        <authorList>
            <person name="Chen B."/>
            <person name="Zhang M."/>
            <person name="Lin D."/>
            <person name="Ye J."/>
            <person name="Tang K."/>
        </authorList>
    </citation>
    <scope>NUCLEOTIDE SEQUENCE</scope>
    <source>
        <strain evidence="3">TK19036</strain>
    </source>
</reference>
<dbReference type="InterPro" id="IPR020831">
    <property type="entry name" value="GlycerAld/Erythrose_P_DH"/>
</dbReference>
<organism evidence="3">
    <name type="scientific">Roseihalotalea indica</name>
    <dbReference type="NCBI Taxonomy" id="2867963"/>
    <lineage>
        <taxon>Bacteria</taxon>
        <taxon>Pseudomonadati</taxon>
        <taxon>Bacteroidota</taxon>
        <taxon>Cytophagia</taxon>
        <taxon>Cytophagales</taxon>
        <taxon>Catalimonadaceae</taxon>
        <taxon>Roseihalotalea</taxon>
    </lineage>
</organism>
<reference evidence="3" key="1">
    <citation type="journal article" date="2023" name="Comput. Struct. Biotechnol. J.">
        <title>Discovery of a novel marine Bacteroidetes with a rich repertoire of carbohydrate-active enzymes.</title>
        <authorList>
            <person name="Chen B."/>
            <person name="Liu G."/>
            <person name="Chen Q."/>
            <person name="Wang H."/>
            <person name="Liu L."/>
            <person name="Tang K."/>
        </authorList>
    </citation>
    <scope>NUCLEOTIDE SEQUENCE</scope>
    <source>
        <strain evidence="3">TK19036</strain>
    </source>
</reference>